<accession>A0A428RQ77</accession>
<evidence type="ECO:0000313" key="2">
    <source>
        <dbReference type="Proteomes" id="UP000288429"/>
    </source>
</evidence>
<evidence type="ECO:0000313" key="1">
    <source>
        <dbReference type="EMBL" id="RSL79727.1"/>
    </source>
</evidence>
<proteinExistence type="predicted"/>
<comment type="caution">
    <text evidence="1">The sequence shown here is derived from an EMBL/GenBank/DDBJ whole genome shotgun (WGS) entry which is preliminary data.</text>
</comment>
<dbReference type="AlphaFoldDB" id="A0A428RQ77"/>
<dbReference type="Proteomes" id="UP000288429">
    <property type="component" value="Unassembled WGS sequence"/>
</dbReference>
<name>A0A428RQ77_9HYPO</name>
<sequence length="172" mass="19601">MANAGESTERNLEPSSVKRVRRFASAYRGRCRYAVKLDSFMSTRIEKFERAERRIWEAVHRNQEGFKEYMENNLTLKKLRRQRQVTVTAALRQVLKAENKCGRDRYRALRRFRRLVRATEESDAVYFSDLPMDADDLGIDIVGSGKAAQARSFGGMDPGGRFVGAVGMEAAA</sequence>
<gene>
    <name evidence="1" type="ORF">CDV31_017180</name>
</gene>
<dbReference type="EMBL" id="NIZV01000879">
    <property type="protein sequence ID" value="RSL79727.1"/>
    <property type="molecule type" value="Genomic_DNA"/>
</dbReference>
<protein>
    <submittedName>
        <fullName evidence="1">Uncharacterized protein</fullName>
    </submittedName>
</protein>
<keyword evidence="2" id="KW-1185">Reference proteome</keyword>
<reference evidence="1 2" key="1">
    <citation type="submission" date="2017-06" db="EMBL/GenBank/DDBJ databases">
        <title>Cmopartive genomic analysis of Ambrosia Fusariam Clade fungi.</title>
        <authorList>
            <person name="Stajich J.E."/>
            <person name="Carrillo J."/>
            <person name="Kijimoto T."/>
            <person name="Eskalen A."/>
            <person name="O'Donnell K."/>
            <person name="Kasson M."/>
        </authorList>
    </citation>
    <scope>NUCLEOTIDE SEQUENCE [LARGE SCALE GENOMIC DNA]</scope>
    <source>
        <strain evidence="1 2">NRRL 20438</strain>
    </source>
</reference>
<organism evidence="1 2">
    <name type="scientific">Fusarium ambrosium</name>
    <dbReference type="NCBI Taxonomy" id="131363"/>
    <lineage>
        <taxon>Eukaryota</taxon>
        <taxon>Fungi</taxon>
        <taxon>Dikarya</taxon>
        <taxon>Ascomycota</taxon>
        <taxon>Pezizomycotina</taxon>
        <taxon>Sordariomycetes</taxon>
        <taxon>Hypocreomycetidae</taxon>
        <taxon>Hypocreales</taxon>
        <taxon>Nectriaceae</taxon>
        <taxon>Fusarium</taxon>
        <taxon>Fusarium solani species complex</taxon>
    </lineage>
</organism>